<dbReference type="InterPro" id="IPR013762">
    <property type="entry name" value="Integrase-like_cat_sf"/>
</dbReference>
<dbReference type="AlphaFoldDB" id="A0A840DNS1"/>
<evidence type="ECO:0000256" key="1">
    <source>
        <dbReference type="ARBA" id="ARBA00023172"/>
    </source>
</evidence>
<keyword evidence="1" id="KW-0233">DNA recombination</keyword>
<proteinExistence type="predicted"/>
<dbReference type="Proteomes" id="UP000571183">
    <property type="component" value="Unassembled WGS sequence"/>
</dbReference>
<dbReference type="RefSeq" id="WP_183304731.1">
    <property type="nucleotide sequence ID" value="NZ_JACIFD010000009.1"/>
</dbReference>
<dbReference type="InterPro" id="IPR002104">
    <property type="entry name" value="Integrase_catalytic"/>
</dbReference>
<dbReference type="EMBL" id="JACIFD010000009">
    <property type="protein sequence ID" value="MBB4071727.1"/>
    <property type="molecule type" value="Genomic_DNA"/>
</dbReference>
<protein>
    <submittedName>
        <fullName evidence="3">Integrase</fullName>
    </submittedName>
</protein>
<evidence type="ECO:0000313" key="3">
    <source>
        <dbReference type="EMBL" id="MBB4071727.1"/>
    </source>
</evidence>
<evidence type="ECO:0000313" key="4">
    <source>
        <dbReference type="Proteomes" id="UP000571183"/>
    </source>
</evidence>
<feature type="domain" description="Tyr recombinase" evidence="2">
    <location>
        <begin position="64"/>
        <end position="299"/>
    </location>
</feature>
<dbReference type="SUPFAM" id="SSF56349">
    <property type="entry name" value="DNA breaking-rejoining enzymes"/>
    <property type="match status" value="1"/>
</dbReference>
<reference evidence="3" key="1">
    <citation type="submission" date="2020-08" db="EMBL/GenBank/DDBJ databases">
        <title>Sequencing the genomes of 1000 actinobacteria strains.</title>
        <authorList>
            <person name="Klenk H.-P."/>
        </authorList>
    </citation>
    <scope>NUCLEOTIDE SEQUENCE [LARGE SCALE GENOMIC DNA]</scope>
    <source>
        <strain evidence="3">DSM 27064</strain>
    </source>
</reference>
<comment type="caution">
    <text evidence="3">The sequence shown here is derived from an EMBL/GenBank/DDBJ whole genome shotgun (WGS) entry which is preliminary data.</text>
</comment>
<keyword evidence="4" id="KW-1185">Reference proteome</keyword>
<organism evidence="3 4">
    <name type="scientific">Canibacter oris</name>
    <dbReference type="NCBI Taxonomy" id="1365628"/>
    <lineage>
        <taxon>Bacteria</taxon>
        <taxon>Bacillati</taxon>
        <taxon>Actinomycetota</taxon>
        <taxon>Actinomycetes</taxon>
        <taxon>Micrococcales</taxon>
        <taxon>Microbacteriaceae</taxon>
        <taxon>Canibacter</taxon>
    </lineage>
</organism>
<dbReference type="GO" id="GO:0003677">
    <property type="term" value="F:DNA binding"/>
    <property type="evidence" value="ECO:0007669"/>
    <property type="project" value="InterPro"/>
</dbReference>
<dbReference type="GO" id="GO:0006310">
    <property type="term" value="P:DNA recombination"/>
    <property type="evidence" value="ECO:0007669"/>
    <property type="project" value="UniProtKB-KW"/>
</dbReference>
<accession>A0A840DNS1</accession>
<gene>
    <name evidence="3" type="ORF">F5897_001041</name>
</gene>
<dbReference type="Gene3D" id="1.10.443.10">
    <property type="entry name" value="Intergrase catalytic core"/>
    <property type="match status" value="1"/>
</dbReference>
<sequence length="322" mass="35749">MEPDEVTPDIVRAWYLKRQQVAPSSASSEAGHLRAIFASLISERAYDRVNPVPSHLTRIKTKPKELDRLTPGQLNALIAFYDEQAPQYALAVCLGAFAGLRIGEVRALTRADLTSDGERYTVRVNKQAAWNDESGEFYEADPKSADSVRQIPLPAALKERVEQHLRGMDNKLKSAILFTPRARKDGKPNAHKFVGKSPWRNLWLRACLAAEIDYMVDSDGERVPYNPAEFKGGRGHKRPDVVQRHVFKFHGLRGIYATALGEVSNQSYMAGQLLGHSSKGVTERHYLAAVPEQARAALADAAYEVLTGARSNIIEFKARSVA</sequence>
<dbReference type="GO" id="GO:0015074">
    <property type="term" value="P:DNA integration"/>
    <property type="evidence" value="ECO:0007669"/>
    <property type="project" value="InterPro"/>
</dbReference>
<name>A0A840DNS1_9MICO</name>
<dbReference type="InterPro" id="IPR011010">
    <property type="entry name" value="DNA_brk_join_enz"/>
</dbReference>
<dbReference type="PROSITE" id="PS51898">
    <property type="entry name" value="TYR_RECOMBINASE"/>
    <property type="match status" value="1"/>
</dbReference>
<evidence type="ECO:0000259" key="2">
    <source>
        <dbReference type="PROSITE" id="PS51898"/>
    </source>
</evidence>